<sequence length="126" mass="14146">MYWYLQALKKYAVFSGRARRMEYWFFFLFNFLISILLGLVDAVTGTLNAEAGVGLFGAIYGLAVLIPGIAVTVRRLHDTGRSGWWFLLIFIPIIGGLVLLVFMLFEGEPVENAYGTSPKADQRLGF</sequence>
<evidence type="ECO:0000313" key="2">
    <source>
        <dbReference type="EMBL" id="ALS96839.1"/>
    </source>
</evidence>
<feature type="transmembrane region" description="Helical" evidence="1">
    <location>
        <begin position="85"/>
        <end position="105"/>
    </location>
</feature>
<dbReference type="PANTHER" id="PTHR34980:SF2">
    <property type="entry name" value="INNER MEMBRANE PROTEIN YHAH-RELATED"/>
    <property type="match status" value="1"/>
</dbReference>
<dbReference type="OrthoDB" id="9812349at2"/>
<dbReference type="PANTHER" id="PTHR34980">
    <property type="entry name" value="INNER MEMBRANE PROTEIN-RELATED-RELATED"/>
    <property type="match status" value="1"/>
</dbReference>
<dbReference type="AlphaFoldDB" id="A0A0U2ZCM8"/>
<keyword evidence="1" id="KW-0472">Membrane</keyword>
<accession>A0A0U2ZCM8</accession>
<dbReference type="Proteomes" id="UP000068447">
    <property type="component" value="Chromosome"/>
</dbReference>
<evidence type="ECO:0008006" key="4">
    <source>
        <dbReference type="Google" id="ProtNLM"/>
    </source>
</evidence>
<organism evidence="2 3">
    <name type="scientific">Lacimicrobium alkaliphilum</name>
    <dbReference type="NCBI Taxonomy" id="1526571"/>
    <lineage>
        <taxon>Bacteria</taxon>
        <taxon>Pseudomonadati</taxon>
        <taxon>Pseudomonadota</taxon>
        <taxon>Gammaproteobacteria</taxon>
        <taxon>Alteromonadales</taxon>
        <taxon>Alteromonadaceae</taxon>
        <taxon>Lacimicrobium</taxon>
    </lineage>
</organism>
<dbReference type="STRING" id="1526571.AT746_00135"/>
<feature type="transmembrane region" description="Helical" evidence="1">
    <location>
        <begin position="21"/>
        <end position="40"/>
    </location>
</feature>
<keyword evidence="1" id="KW-1133">Transmembrane helix</keyword>
<dbReference type="GO" id="GO:0005886">
    <property type="term" value="C:plasma membrane"/>
    <property type="evidence" value="ECO:0007669"/>
    <property type="project" value="TreeGrafter"/>
</dbReference>
<dbReference type="EMBL" id="CP013650">
    <property type="protein sequence ID" value="ALS96839.1"/>
    <property type="molecule type" value="Genomic_DNA"/>
</dbReference>
<dbReference type="InterPro" id="IPR008523">
    <property type="entry name" value="DUF805"/>
</dbReference>
<name>A0A0U2ZCM8_9ALTE</name>
<keyword evidence="3" id="KW-1185">Reference proteome</keyword>
<dbReference type="RefSeq" id="WP_062474736.1">
    <property type="nucleotide sequence ID" value="NZ_CP013650.1"/>
</dbReference>
<evidence type="ECO:0000256" key="1">
    <source>
        <dbReference type="SAM" id="Phobius"/>
    </source>
</evidence>
<gene>
    <name evidence="2" type="ORF">AT746_00135</name>
</gene>
<dbReference type="Pfam" id="PF05656">
    <property type="entry name" value="DUF805"/>
    <property type="match status" value="1"/>
</dbReference>
<evidence type="ECO:0000313" key="3">
    <source>
        <dbReference type="Proteomes" id="UP000068447"/>
    </source>
</evidence>
<reference evidence="2 3" key="1">
    <citation type="submission" date="2015-12" db="EMBL/GenBank/DDBJ databases">
        <title>Complete genome of Lacimicrobium alkaliphilum KCTC 32984.</title>
        <authorList>
            <person name="Kim S.-G."/>
            <person name="Lee Y.-J."/>
        </authorList>
    </citation>
    <scope>NUCLEOTIDE SEQUENCE [LARGE SCALE GENOMIC DNA]</scope>
    <source>
        <strain evidence="2 3">YelD216</strain>
    </source>
</reference>
<proteinExistence type="predicted"/>
<protein>
    <recommendedName>
        <fullName evidence="4">DUF805 domain-containing protein</fullName>
    </recommendedName>
</protein>
<dbReference type="KEGG" id="lal:AT746_00135"/>
<feature type="transmembrane region" description="Helical" evidence="1">
    <location>
        <begin position="52"/>
        <end position="73"/>
    </location>
</feature>
<keyword evidence="1" id="KW-0812">Transmembrane</keyword>